<gene>
    <name evidence="1" type="ORF">HID58_000931</name>
</gene>
<name>A0ABQ8EHY1_BRANA</name>
<dbReference type="Proteomes" id="UP000824890">
    <property type="component" value="Unassembled WGS sequence"/>
</dbReference>
<protein>
    <submittedName>
        <fullName evidence="1">Uncharacterized protein</fullName>
    </submittedName>
</protein>
<comment type="caution">
    <text evidence="1">The sequence shown here is derived from an EMBL/GenBank/DDBJ whole genome shotgun (WGS) entry which is preliminary data.</text>
</comment>
<evidence type="ECO:0000313" key="1">
    <source>
        <dbReference type="EMBL" id="KAH0941294.1"/>
    </source>
</evidence>
<sequence length="72" mass="8034">MLALKRRSGVRLPVVYRKQLKEFPSVEIGGWFSVKQHVSSAVRVLTRGSSPVNRKLRLESHGGGLEELLGHV</sequence>
<reference evidence="1 2" key="1">
    <citation type="submission" date="2021-05" db="EMBL/GenBank/DDBJ databases">
        <title>Genome Assembly of Synthetic Allotetraploid Brassica napus Reveals Homoeologous Exchanges between Subgenomes.</title>
        <authorList>
            <person name="Davis J.T."/>
        </authorList>
    </citation>
    <scope>NUCLEOTIDE SEQUENCE [LARGE SCALE GENOMIC DNA]</scope>
    <source>
        <strain evidence="2">cv. Da-Ae</strain>
        <tissue evidence="1">Seedling</tissue>
    </source>
</reference>
<accession>A0ABQ8EHY1</accession>
<dbReference type="EMBL" id="JAGKQM010000001">
    <property type="protein sequence ID" value="KAH0941294.1"/>
    <property type="molecule type" value="Genomic_DNA"/>
</dbReference>
<keyword evidence="2" id="KW-1185">Reference proteome</keyword>
<evidence type="ECO:0000313" key="2">
    <source>
        <dbReference type="Proteomes" id="UP000824890"/>
    </source>
</evidence>
<organism evidence="1 2">
    <name type="scientific">Brassica napus</name>
    <name type="common">Rape</name>
    <dbReference type="NCBI Taxonomy" id="3708"/>
    <lineage>
        <taxon>Eukaryota</taxon>
        <taxon>Viridiplantae</taxon>
        <taxon>Streptophyta</taxon>
        <taxon>Embryophyta</taxon>
        <taxon>Tracheophyta</taxon>
        <taxon>Spermatophyta</taxon>
        <taxon>Magnoliopsida</taxon>
        <taxon>eudicotyledons</taxon>
        <taxon>Gunneridae</taxon>
        <taxon>Pentapetalae</taxon>
        <taxon>rosids</taxon>
        <taxon>malvids</taxon>
        <taxon>Brassicales</taxon>
        <taxon>Brassicaceae</taxon>
        <taxon>Brassiceae</taxon>
        <taxon>Brassica</taxon>
    </lineage>
</organism>
<proteinExistence type="predicted"/>